<reference evidence="2 3" key="1">
    <citation type="submission" date="2020-07" db="EMBL/GenBank/DDBJ databases">
        <title>Above-ground endophytic microbial communities from plants in different locations in the United States.</title>
        <authorList>
            <person name="Frank C."/>
        </authorList>
    </citation>
    <scope>NUCLEOTIDE SEQUENCE [LARGE SCALE GENOMIC DNA]</scope>
    <source>
        <strain evidence="2 3">WPL5_2</strain>
    </source>
</reference>
<evidence type="ECO:0000313" key="2">
    <source>
        <dbReference type="EMBL" id="MBA8992159.1"/>
    </source>
</evidence>
<dbReference type="Proteomes" id="UP000590225">
    <property type="component" value="Unassembled WGS sequence"/>
</dbReference>
<proteinExistence type="predicted"/>
<evidence type="ECO:0000313" key="3">
    <source>
        <dbReference type="Proteomes" id="UP000590225"/>
    </source>
</evidence>
<dbReference type="EMBL" id="JACGXP010000008">
    <property type="protein sequence ID" value="MBA8992159.1"/>
    <property type="molecule type" value="Genomic_DNA"/>
</dbReference>
<feature type="region of interest" description="Disordered" evidence="1">
    <location>
        <begin position="206"/>
        <end position="227"/>
    </location>
</feature>
<dbReference type="AlphaFoldDB" id="A0AAW3TAT7"/>
<accession>A0AAW3TAT7</accession>
<protein>
    <submittedName>
        <fullName evidence="2">Uncharacterized protein</fullName>
    </submittedName>
</protein>
<name>A0AAW3TAT7_9MICO</name>
<evidence type="ECO:0000256" key="1">
    <source>
        <dbReference type="SAM" id="MobiDB-lite"/>
    </source>
</evidence>
<organism evidence="2 3">
    <name type="scientific">Curtobacterium pusillum</name>
    <dbReference type="NCBI Taxonomy" id="69373"/>
    <lineage>
        <taxon>Bacteria</taxon>
        <taxon>Bacillati</taxon>
        <taxon>Actinomycetota</taxon>
        <taxon>Actinomycetes</taxon>
        <taxon>Micrococcales</taxon>
        <taxon>Microbacteriaceae</taxon>
        <taxon>Curtobacterium</taxon>
    </lineage>
</organism>
<gene>
    <name evidence="2" type="ORF">FHW23_003447</name>
</gene>
<sequence>MDRNLTISNTPITTCTQATHHIHSVEELQQLRIALRRAGRRGRQEFTCPMIRAWRRQFVDTYAVDATFTPTDASQSDKTELHRSRVLEADIQVSNVLVRWHCDGWPVATPRTVGETNLDGDALQPAPTPAPNDPNCFGYAHRVPAAMLPPTRKYDHLEGAQRRSTRNLIEQQNADQQSVDHWATDASTPRQWSYLPGVSQRVQLDATPSHAADNPTGSRESNYKPGWYDQRPATAFRHAPWVIELIIMKRDASESEPSLLDPDLLD</sequence>
<dbReference type="RefSeq" id="WP_182517024.1">
    <property type="nucleotide sequence ID" value="NZ_JACGXP010000008.1"/>
</dbReference>
<comment type="caution">
    <text evidence="2">The sequence shown here is derived from an EMBL/GenBank/DDBJ whole genome shotgun (WGS) entry which is preliminary data.</text>
</comment>